<evidence type="ECO:0000313" key="2">
    <source>
        <dbReference type="EMBL" id="SVC46785.1"/>
    </source>
</evidence>
<gene>
    <name evidence="2" type="ORF">METZ01_LOCUS299639</name>
</gene>
<proteinExistence type="predicted"/>
<accession>A0A382MFD6</accession>
<feature type="region of interest" description="Disordered" evidence="1">
    <location>
        <begin position="16"/>
        <end position="52"/>
    </location>
</feature>
<evidence type="ECO:0000256" key="1">
    <source>
        <dbReference type="SAM" id="MobiDB-lite"/>
    </source>
</evidence>
<organism evidence="2">
    <name type="scientific">marine metagenome</name>
    <dbReference type="NCBI Taxonomy" id="408172"/>
    <lineage>
        <taxon>unclassified sequences</taxon>
        <taxon>metagenomes</taxon>
        <taxon>ecological metagenomes</taxon>
    </lineage>
</organism>
<dbReference type="AlphaFoldDB" id="A0A382MFD6"/>
<dbReference type="EMBL" id="UINC01092847">
    <property type="protein sequence ID" value="SVC46785.1"/>
    <property type="molecule type" value="Genomic_DNA"/>
</dbReference>
<evidence type="ECO:0008006" key="3">
    <source>
        <dbReference type="Google" id="ProtNLM"/>
    </source>
</evidence>
<sequence length="103" mass="11159">MPIYDKGDQVRITATFTSDSVNTDPTDDAADVQVRHRRPSRKDVNGVAGQDTYPTATKTATGIYFVDLLLDEEGVHTVRVKGLEGVVAADIVELQVAHSVFAD</sequence>
<protein>
    <recommendedName>
        <fullName evidence="3">YtkA-like domain-containing protein</fullName>
    </recommendedName>
</protein>
<reference evidence="2" key="1">
    <citation type="submission" date="2018-05" db="EMBL/GenBank/DDBJ databases">
        <authorList>
            <person name="Lanie J.A."/>
            <person name="Ng W.-L."/>
            <person name="Kazmierczak K.M."/>
            <person name="Andrzejewski T.M."/>
            <person name="Davidsen T.M."/>
            <person name="Wayne K.J."/>
            <person name="Tettelin H."/>
            <person name="Glass J.I."/>
            <person name="Rusch D."/>
            <person name="Podicherti R."/>
            <person name="Tsui H.-C.T."/>
            <person name="Winkler M.E."/>
        </authorList>
    </citation>
    <scope>NUCLEOTIDE SEQUENCE</scope>
</reference>
<name>A0A382MFD6_9ZZZZ</name>